<dbReference type="PROSITE" id="PS51257">
    <property type="entry name" value="PROKAR_LIPOPROTEIN"/>
    <property type="match status" value="1"/>
</dbReference>
<dbReference type="Pfam" id="PF03938">
    <property type="entry name" value="OmpH"/>
    <property type="match status" value="1"/>
</dbReference>
<reference evidence="4 5" key="1">
    <citation type="submission" date="2020-02" db="EMBL/GenBank/DDBJ databases">
        <authorList>
            <person name="Kim M.K."/>
        </authorList>
    </citation>
    <scope>NUCLEOTIDE SEQUENCE [LARGE SCALE GENOMIC DNA]</scope>
    <source>
        <strain evidence="4 5">BT327</strain>
    </source>
</reference>
<protein>
    <submittedName>
        <fullName evidence="4">OmpH family outer membrane protein</fullName>
    </submittedName>
</protein>
<evidence type="ECO:0000256" key="3">
    <source>
        <dbReference type="SAM" id="SignalP"/>
    </source>
</evidence>
<gene>
    <name evidence="4" type="ORF">GXP69_14185</name>
</gene>
<keyword evidence="5" id="KW-1185">Reference proteome</keyword>
<proteinExistence type="inferred from homology"/>
<dbReference type="AlphaFoldDB" id="A0A6B3LQ08"/>
<evidence type="ECO:0000256" key="1">
    <source>
        <dbReference type="ARBA" id="ARBA00009091"/>
    </source>
</evidence>
<comment type="similarity">
    <text evidence="1">Belongs to the Skp family.</text>
</comment>
<dbReference type="Gene3D" id="3.30.910.20">
    <property type="entry name" value="Skp domain"/>
    <property type="match status" value="1"/>
</dbReference>
<dbReference type="EMBL" id="JAAGWD010000006">
    <property type="protein sequence ID" value="NEM98849.1"/>
    <property type="molecule type" value="Genomic_DNA"/>
</dbReference>
<dbReference type="GO" id="GO:0050821">
    <property type="term" value="P:protein stabilization"/>
    <property type="evidence" value="ECO:0007669"/>
    <property type="project" value="TreeGrafter"/>
</dbReference>
<dbReference type="GO" id="GO:0051082">
    <property type="term" value="F:unfolded protein binding"/>
    <property type="evidence" value="ECO:0007669"/>
    <property type="project" value="InterPro"/>
</dbReference>
<accession>A0A6B3LQ08</accession>
<dbReference type="PANTHER" id="PTHR35089:SF1">
    <property type="entry name" value="CHAPERONE PROTEIN SKP"/>
    <property type="match status" value="1"/>
</dbReference>
<feature type="chain" id="PRO_5025664877" evidence="3">
    <location>
        <begin position="23"/>
        <end position="213"/>
    </location>
</feature>
<evidence type="ECO:0000313" key="4">
    <source>
        <dbReference type="EMBL" id="NEM98849.1"/>
    </source>
</evidence>
<name>A0A6B3LQ08_9BACT</name>
<evidence type="ECO:0000256" key="2">
    <source>
        <dbReference type="ARBA" id="ARBA00022729"/>
    </source>
</evidence>
<evidence type="ECO:0000313" key="5">
    <source>
        <dbReference type="Proteomes" id="UP000474777"/>
    </source>
</evidence>
<dbReference type="PANTHER" id="PTHR35089">
    <property type="entry name" value="CHAPERONE PROTEIN SKP"/>
    <property type="match status" value="1"/>
</dbReference>
<dbReference type="GO" id="GO:0005829">
    <property type="term" value="C:cytosol"/>
    <property type="evidence" value="ECO:0007669"/>
    <property type="project" value="TreeGrafter"/>
</dbReference>
<dbReference type="SUPFAM" id="SSF111384">
    <property type="entry name" value="OmpH-like"/>
    <property type="match status" value="1"/>
</dbReference>
<organism evidence="4 5">
    <name type="scientific">Pontibacter burrus</name>
    <dbReference type="NCBI Taxonomy" id="2704466"/>
    <lineage>
        <taxon>Bacteria</taxon>
        <taxon>Pseudomonadati</taxon>
        <taxon>Bacteroidota</taxon>
        <taxon>Cytophagia</taxon>
        <taxon>Cytophagales</taxon>
        <taxon>Hymenobacteraceae</taxon>
        <taxon>Pontibacter</taxon>
    </lineage>
</organism>
<comment type="caution">
    <text evidence="4">The sequence shown here is derived from an EMBL/GenBank/DDBJ whole genome shotgun (WGS) entry which is preliminary data.</text>
</comment>
<dbReference type="InterPro" id="IPR024930">
    <property type="entry name" value="Skp_dom_sf"/>
</dbReference>
<dbReference type="InterPro" id="IPR005632">
    <property type="entry name" value="Chaperone_Skp"/>
</dbReference>
<keyword evidence="2 3" id="KW-0732">Signal</keyword>
<dbReference type="Proteomes" id="UP000474777">
    <property type="component" value="Unassembled WGS sequence"/>
</dbReference>
<sequence length="213" mass="23791">MNQPVKLTKLALGLSVATVSLAACQQEPAKNDGAATTTTSEASEKIGDVVYVNADTLLANYELFKDVRTRLQAQATKAESDLKTKATAFEREVGQYQQRAATMSQDQRAVTEQRLARKQQEIANLNQSESNRLMTQESEEQKKIYDKVEAYLEQYSKDKGYKMVLSYSRGNSAILYSDSTLDITQEVLKGLNEAYAKEKEAPKAEAKTEEKKK</sequence>
<dbReference type="SMART" id="SM00935">
    <property type="entry name" value="OmpH"/>
    <property type="match status" value="1"/>
</dbReference>
<feature type="signal peptide" evidence="3">
    <location>
        <begin position="1"/>
        <end position="22"/>
    </location>
</feature>